<sequence length="45" mass="4997">MHYEKEDSCVTGDGVGSELCDAALMVLEQFQLPIELTYGDIGWEC</sequence>
<dbReference type="EMBL" id="HG969191">
    <property type="protein sequence ID" value="CDO47287.1"/>
    <property type="molecule type" value="Genomic_DNA"/>
</dbReference>
<dbReference type="SUPFAM" id="SSF53659">
    <property type="entry name" value="Isocitrate/Isopropylmalate dehydrogenase-like"/>
    <property type="match status" value="1"/>
</dbReference>
<organism evidence="1 2">
    <name type="scientific">Bartonella henselae</name>
    <name type="common">Rochalimaea henselae</name>
    <dbReference type="NCBI Taxonomy" id="38323"/>
    <lineage>
        <taxon>Bacteria</taxon>
        <taxon>Pseudomonadati</taxon>
        <taxon>Pseudomonadota</taxon>
        <taxon>Alphaproteobacteria</taxon>
        <taxon>Hyphomicrobiales</taxon>
        <taxon>Bartonellaceae</taxon>
        <taxon>Bartonella</taxon>
    </lineage>
</organism>
<accession>X5M091</accession>
<protein>
    <submittedName>
        <fullName evidence="1">Uncharacterized protein</fullName>
    </submittedName>
</protein>
<dbReference type="PATRIC" id="fig|38323.4.peg.1379"/>
<reference evidence="2" key="1">
    <citation type="submission" date="2013-11" db="EMBL/GenBank/DDBJ databases">
        <title>Genome sequencing of Bartonella spp. isolated from human blood.</title>
        <authorList>
            <person name="Raoult D."/>
        </authorList>
    </citation>
    <scope>NUCLEOTIDE SEQUENCE</scope>
    <source>
        <strain evidence="2">BM1374165</strain>
    </source>
</reference>
<proteinExistence type="predicted"/>
<dbReference type="KEGG" id="bhs:BM1374165_01296"/>
<name>X5M091_BARHN</name>
<dbReference type="STRING" id="38323.BM1374165_01296"/>
<evidence type="ECO:0000313" key="1">
    <source>
        <dbReference type="EMBL" id="CDO47287.1"/>
    </source>
</evidence>
<dbReference type="Proteomes" id="UP000019801">
    <property type="component" value="Chromosome I"/>
</dbReference>
<gene>
    <name evidence="1" type="ORF">BM1374165_01296</name>
</gene>
<dbReference type="RefSeq" id="WP_236093278.1">
    <property type="nucleotide sequence ID" value="NZ_CACVBK010000004.1"/>
</dbReference>
<dbReference type="AlphaFoldDB" id="X5M091"/>
<evidence type="ECO:0000313" key="2">
    <source>
        <dbReference type="Proteomes" id="UP000019801"/>
    </source>
</evidence>